<evidence type="ECO:0000313" key="4">
    <source>
        <dbReference type="Proteomes" id="UP000574390"/>
    </source>
</evidence>
<sequence length="1129" mass="125609">LLESVREEDGGRGEGDYHLTEDGCDTVEVVFAREISEDLAQAESLLALSEDHWSFFEQYLRLDIDVMPRGDVKRKRTILARSLMDLHRRAIVDIQKLGGCSEALLMLIEEELSLTPTEEGIQEKEDMAEYYDEEHQVLAKYGEVLGLAAQRMHVLLCTMKALTWERGRRRQDSNTRREMLSPFEEEMNQWFDSELDIAKLSAQEYSNLCINHIRELLSSVDAHRKPSALLAEVEAAAEAYRQRLAALSEFLKYPEAPVGEEGLPVLWLLHELEQFRRQFAGSIGMASCLGQPLTHVDMDEIDRIQQEEQSAGHSHTTTGLLLTSKQRQTINASRPWEQVVTDDQGRRRFHGAFTGGFSAGYYNTVGTEEGWTPSTFVSSRRSRKNDKQEDEEEGGHDGMKQQRHQRISDFMDEEDYNDGIGAGVAAVGGPSSSGGFAWRRDSDEVEVKGRVGLAIMRSQGWREGMLVGEVSKLRQHRQSPDMAMNSEPSPPQSNDRKRKVYTVSSLPPQLRAARRATGNATDDYDDDGKEEEVQEQEHRNIVAVHRSVDRILHNHKDNMHGIGYSGTLRVGNTAGRPSTTGANELLSSIFGPDGDSGGTSQQQQQHGSSNRQQQQQKRSSSTQAVGAFGIGVFDQEEGGDGYDVEVYNDYDMSIPPTRGDTPYSSRYATTVVEIDDDDEDSRQERSATKRRGDNRRLGAEVINLIDDDDEDDSRSKRRHESSSRREKRHSTSQHDDTLDGMFTTATTSVGSPSTTGSSSSFPEEALILSKLIPEPPRVPRGFREHLHVSRYVSSEDVFRDASPEYQRLVEWLEKEGSHHSSQKPSGSSSSMTMTERTAIISGKSDNEDRKSIAHGVDGGAAAAKSAPGSEGRKPAKGGDPTGKALWSNVDDEVRREALLAAVGGRTISMHKATTSTTSSSPSPHDTSSSALEALNSDPDKRRRYEVFCTQMGSGAPTLSAHGRVDFKELKEFTKIYETSRRESDGDTADAVHEGAEEKKKKRPSAAEVADALRKLQPSRAECNWKAEPLVCKRFGCPDPWRQKKFYDDSDILGRGKKSRWAGGDRRSRRNNRDTTRSLVSPGLSQSDSKAVERSVESPQPRADIPPDLPLPTMASRRPPVDLFADIFGG</sequence>
<feature type="compositionally biased region" description="Basic and acidic residues" evidence="1">
    <location>
        <begin position="1062"/>
        <end position="1075"/>
    </location>
</feature>
<dbReference type="GO" id="GO:0006397">
    <property type="term" value="P:mRNA processing"/>
    <property type="evidence" value="ECO:0007669"/>
    <property type="project" value="InterPro"/>
</dbReference>
<feature type="compositionally biased region" description="Polar residues" evidence="1">
    <location>
        <begin position="575"/>
        <end position="586"/>
    </location>
</feature>
<organism evidence="3 4">
    <name type="scientific">Perkinsus olseni</name>
    <name type="common">Perkinsus atlanticus</name>
    <dbReference type="NCBI Taxonomy" id="32597"/>
    <lineage>
        <taxon>Eukaryota</taxon>
        <taxon>Sar</taxon>
        <taxon>Alveolata</taxon>
        <taxon>Perkinsozoa</taxon>
        <taxon>Perkinsea</taxon>
        <taxon>Perkinsida</taxon>
        <taxon>Perkinsidae</taxon>
        <taxon>Perkinsus</taxon>
    </lineage>
</organism>
<proteinExistence type="predicted"/>
<feature type="region of interest" description="Disordered" evidence="1">
    <location>
        <begin position="473"/>
        <end position="538"/>
    </location>
</feature>
<comment type="caution">
    <text evidence="3">The sequence shown here is derived from an EMBL/GenBank/DDBJ whole genome shotgun (WGS) entry which is preliminary data.</text>
</comment>
<feature type="domain" description="G patch" evidence="2">
    <location>
        <begin position="335"/>
        <end position="418"/>
    </location>
</feature>
<feature type="non-terminal residue" evidence="3">
    <location>
        <position position="1129"/>
    </location>
</feature>
<dbReference type="GO" id="GO:0005634">
    <property type="term" value="C:nucleus"/>
    <property type="evidence" value="ECO:0007669"/>
    <property type="project" value="TreeGrafter"/>
</dbReference>
<dbReference type="PANTHER" id="PTHR13384:SF19">
    <property type="entry name" value="G PATCH DOMAIN-CONTAINING PROTEIN 1"/>
    <property type="match status" value="1"/>
</dbReference>
<dbReference type="InterPro" id="IPR011666">
    <property type="entry name" value="DUF1604"/>
</dbReference>
<dbReference type="AlphaFoldDB" id="A0A7J6Q031"/>
<gene>
    <name evidence="3" type="primary">GPATCH1_5</name>
    <name evidence="3" type="ORF">FOZ62_010604</name>
</gene>
<protein>
    <submittedName>
        <fullName evidence="3">G patch domain-containing protein 1</fullName>
    </submittedName>
</protein>
<evidence type="ECO:0000313" key="3">
    <source>
        <dbReference type="EMBL" id="KAF4701577.1"/>
    </source>
</evidence>
<feature type="compositionally biased region" description="Basic residues" evidence="1">
    <location>
        <begin position="715"/>
        <end position="731"/>
    </location>
</feature>
<feature type="compositionally biased region" description="Low complexity" evidence="1">
    <location>
        <begin position="859"/>
        <end position="869"/>
    </location>
</feature>
<feature type="compositionally biased region" description="Low complexity" evidence="1">
    <location>
        <begin position="913"/>
        <end position="929"/>
    </location>
</feature>
<feature type="compositionally biased region" description="Low complexity" evidence="1">
    <location>
        <begin position="598"/>
        <end position="623"/>
    </location>
</feature>
<feature type="region of interest" description="Disordered" evidence="1">
    <location>
        <begin position="909"/>
        <end position="938"/>
    </location>
</feature>
<feature type="region of interest" description="Disordered" evidence="1">
    <location>
        <begin position="573"/>
        <end position="623"/>
    </location>
</feature>
<feature type="region of interest" description="Disordered" evidence="1">
    <location>
        <begin position="813"/>
        <end position="889"/>
    </location>
</feature>
<dbReference type="PANTHER" id="PTHR13384">
    <property type="entry name" value="G PATCH DOMAIN-CONTAINING PROTEIN 1"/>
    <property type="match status" value="1"/>
</dbReference>
<dbReference type="Pfam" id="PF07713">
    <property type="entry name" value="DUF1604"/>
    <property type="match status" value="1"/>
</dbReference>
<feature type="region of interest" description="Disordered" evidence="1">
    <location>
        <begin position="1052"/>
        <end position="1116"/>
    </location>
</feature>
<dbReference type="Proteomes" id="UP000574390">
    <property type="component" value="Unassembled WGS sequence"/>
</dbReference>
<dbReference type="GO" id="GO:0003723">
    <property type="term" value="F:RNA binding"/>
    <property type="evidence" value="ECO:0007669"/>
    <property type="project" value="TreeGrafter"/>
</dbReference>
<feature type="compositionally biased region" description="Acidic residues" evidence="1">
    <location>
        <begin position="522"/>
        <end position="534"/>
    </location>
</feature>
<feature type="region of interest" description="Disordered" evidence="1">
    <location>
        <begin position="671"/>
        <end position="694"/>
    </location>
</feature>
<feature type="compositionally biased region" description="Basic and acidic residues" evidence="1">
    <location>
        <begin position="682"/>
        <end position="694"/>
    </location>
</feature>
<dbReference type="EMBL" id="JABANM010033257">
    <property type="protein sequence ID" value="KAF4701577.1"/>
    <property type="molecule type" value="Genomic_DNA"/>
</dbReference>
<feature type="compositionally biased region" description="Basic and acidic residues" evidence="1">
    <location>
        <begin position="978"/>
        <end position="998"/>
    </location>
</feature>
<evidence type="ECO:0000259" key="2">
    <source>
        <dbReference type="Pfam" id="PF07713"/>
    </source>
</evidence>
<feature type="region of interest" description="Disordered" evidence="1">
    <location>
        <begin position="978"/>
        <end position="1007"/>
    </location>
</feature>
<reference evidence="3 4" key="1">
    <citation type="submission" date="2020-04" db="EMBL/GenBank/DDBJ databases">
        <title>Perkinsus olseni comparative genomics.</title>
        <authorList>
            <person name="Bogema D.R."/>
        </authorList>
    </citation>
    <scope>NUCLEOTIDE SEQUENCE [LARGE SCALE GENOMIC DNA]</scope>
    <source>
        <strain evidence="3">ATCC PRA-205</strain>
    </source>
</reference>
<feature type="region of interest" description="Disordered" evidence="1">
    <location>
        <begin position="372"/>
        <end position="403"/>
    </location>
</feature>
<feature type="region of interest" description="Disordered" evidence="1">
    <location>
        <begin position="706"/>
        <end position="762"/>
    </location>
</feature>
<accession>A0A7J6Q031</accession>
<evidence type="ECO:0000256" key="1">
    <source>
        <dbReference type="SAM" id="MobiDB-lite"/>
    </source>
</evidence>
<name>A0A7J6Q031_PEROL</name>
<feature type="compositionally biased region" description="Low complexity" evidence="1">
    <location>
        <begin position="743"/>
        <end position="760"/>
    </location>
</feature>